<name>A0A9W6Y6E6_9STRA</name>
<protein>
    <submittedName>
        <fullName evidence="3">Unnamed protein product</fullName>
    </submittedName>
</protein>
<evidence type="ECO:0000313" key="3">
    <source>
        <dbReference type="EMBL" id="GMF53622.1"/>
    </source>
</evidence>
<organism evidence="3 4">
    <name type="scientific">Phytophthora fragariaefolia</name>
    <dbReference type="NCBI Taxonomy" id="1490495"/>
    <lineage>
        <taxon>Eukaryota</taxon>
        <taxon>Sar</taxon>
        <taxon>Stramenopiles</taxon>
        <taxon>Oomycota</taxon>
        <taxon>Peronosporomycetes</taxon>
        <taxon>Peronosporales</taxon>
        <taxon>Peronosporaceae</taxon>
        <taxon>Phytophthora</taxon>
    </lineage>
</organism>
<evidence type="ECO:0000256" key="1">
    <source>
        <dbReference type="SAM" id="MobiDB-lite"/>
    </source>
</evidence>
<evidence type="ECO:0000313" key="4">
    <source>
        <dbReference type="Proteomes" id="UP001165121"/>
    </source>
</evidence>
<reference evidence="3" key="1">
    <citation type="submission" date="2023-04" db="EMBL/GenBank/DDBJ databases">
        <title>Phytophthora fragariaefolia NBRC 109709.</title>
        <authorList>
            <person name="Ichikawa N."/>
            <person name="Sato H."/>
            <person name="Tonouchi N."/>
        </authorList>
    </citation>
    <scope>NUCLEOTIDE SEQUENCE</scope>
    <source>
        <strain evidence="3">NBRC 109709</strain>
    </source>
</reference>
<accession>A0A9W6Y6E6</accession>
<feature type="compositionally biased region" description="Acidic residues" evidence="1">
    <location>
        <begin position="242"/>
        <end position="271"/>
    </location>
</feature>
<proteinExistence type="predicted"/>
<dbReference type="AlphaFoldDB" id="A0A9W6Y6E6"/>
<keyword evidence="4" id="KW-1185">Reference proteome</keyword>
<dbReference type="PANTHER" id="PTHR46599">
    <property type="entry name" value="PIGGYBAC TRANSPOSABLE ELEMENT-DERIVED PROTEIN 4"/>
    <property type="match status" value="1"/>
</dbReference>
<evidence type="ECO:0000259" key="2">
    <source>
        <dbReference type="Pfam" id="PF13843"/>
    </source>
</evidence>
<dbReference type="Pfam" id="PF13843">
    <property type="entry name" value="DDE_Tnp_1_7"/>
    <property type="match status" value="1"/>
</dbReference>
<dbReference type="PANTHER" id="PTHR46599:SF3">
    <property type="entry name" value="PIGGYBAC TRANSPOSABLE ELEMENT-DERIVED PROTEIN 4"/>
    <property type="match status" value="1"/>
</dbReference>
<dbReference type="EMBL" id="BSXT01003314">
    <property type="protein sequence ID" value="GMF53622.1"/>
    <property type="molecule type" value="Genomic_DNA"/>
</dbReference>
<feature type="compositionally biased region" description="Low complexity" evidence="1">
    <location>
        <begin position="116"/>
        <end position="130"/>
    </location>
</feature>
<comment type="caution">
    <text evidence="3">The sequence shown here is derived from an EMBL/GenBank/DDBJ whole genome shotgun (WGS) entry which is preliminary data.</text>
</comment>
<dbReference type="Proteomes" id="UP001165121">
    <property type="component" value="Unassembled WGS sequence"/>
</dbReference>
<dbReference type="OrthoDB" id="127041at2759"/>
<feature type="region of interest" description="Disordered" evidence="1">
    <location>
        <begin position="76"/>
        <end position="157"/>
    </location>
</feature>
<sequence>MWAYAYEKSFSQIWRKMTKKGWTLLRYCRSQGWLAFAPAPSVRTVDDATPIAQDAAPPADTPVAALDAVLQGEALSTPPESASTPPLLVRGEPTSTTSSMARSDAKKAAKPKPRAAAKAAAAAEGPSAASTPQIPTAPPSKQRRTVPLVQETDSSVPVNTVQSVPENTVDMQDYPESATVQATNLPRAAGRGISLDNFDSDTFLDALRKDRLFERTDPEDLNIGDDDWLLALDFDAEGDEDSILQDENDEEDDPVADFDEGDESDNNEGGEFDSVPVEFDLTGDDLDRLQADEWETVDEYKTKLKRKSPIQPHEIVRFIGLLVARALEPRRESPARHWITRVEGALSRGTFGQFLSRDRFHDIARYLHFNDNAKQADSGDRAFKVLPVIQALQKTFFRGYRLGARISFDEGMVPMRHRRNPMRQYMPAKPNKWGTKFYLTCFADSAYCSRYEVHLLRISVS</sequence>
<dbReference type="InterPro" id="IPR029526">
    <property type="entry name" value="PGBD"/>
</dbReference>
<feature type="domain" description="PiggyBac transposable element-derived protein" evidence="2">
    <location>
        <begin position="298"/>
        <end position="454"/>
    </location>
</feature>
<gene>
    <name evidence="3" type="ORF">Pfra01_002221100</name>
</gene>
<feature type="region of interest" description="Disordered" evidence="1">
    <location>
        <begin position="242"/>
        <end position="277"/>
    </location>
</feature>